<organism evidence="2">
    <name type="scientific">marine sediment metagenome</name>
    <dbReference type="NCBI Taxonomy" id="412755"/>
    <lineage>
        <taxon>unclassified sequences</taxon>
        <taxon>metagenomes</taxon>
        <taxon>ecological metagenomes</taxon>
    </lineage>
</organism>
<name>A0A0F9D9N0_9ZZZZ</name>
<feature type="region of interest" description="Disordered" evidence="1">
    <location>
        <begin position="1"/>
        <end position="24"/>
    </location>
</feature>
<sequence length="150" mass="17586">MGREIRRVPKDWIHPTDENGNDLPMFDKTYEKAAKEWIQEFLQWEAGEHEGQVKSNTSCIYCWEYIGNPPDEKYYHPPFSSEPTHYQIYQTVSEGSPVSPIFETEEDLIEWLIEEGYSQEAATRFVEYKYAPSIVSKDGEIKMDIHGLEN</sequence>
<accession>A0A0F9D9N0</accession>
<feature type="compositionally biased region" description="Basic and acidic residues" evidence="1">
    <location>
        <begin position="1"/>
        <end position="17"/>
    </location>
</feature>
<dbReference type="EMBL" id="LAZR01029848">
    <property type="protein sequence ID" value="KKL58378.1"/>
    <property type="molecule type" value="Genomic_DNA"/>
</dbReference>
<evidence type="ECO:0000256" key="1">
    <source>
        <dbReference type="SAM" id="MobiDB-lite"/>
    </source>
</evidence>
<dbReference type="AlphaFoldDB" id="A0A0F9D9N0"/>
<evidence type="ECO:0000313" key="2">
    <source>
        <dbReference type="EMBL" id="KKL58378.1"/>
    </source>
</evidence>
<proteinExistence type="predicted"/>
<reference evidence="2" key="1">
    <citation type="journal article" date="2015" name="Nature">
        <title>Complex archaea that bridge the gap between prokaryotes and eukaryotes.</title>
        <authorList>
            <person name="Spang A."/>
            <person name="Saw J.H."/>
            <person name="Jorgensen S.L."/>
            <person name="Zaremba-Niedzwiedzka K."/>
            <person name="Martijn J."/>
            <person name="Lind A.E."/>
            <person name="van Eijk R."/>
            <person name="Schleper C."/>
            <person name="Guy L."/>
            <person name="Ettema T.J."/>
        </authorList>
    </citation>
    <scope>NUCLEOTIDE SEQUENCE</scope>
</reference>
<comment type="caution">
    <text evidence="2">The sequence shown here is derived from an EMBL/GenBank/DDBJ whole genome shotgun (WGS) entry which is preliminary data.</text>
</comment>
<gene>
    <name evidence="2" type="ORF">LCGC14_2225970</name>
</gene>
<protein>
    <submittedName>
        <fullName evidence="2">Uncharacterized protein</fullName>
    </submittedName>
</protein>